<organism evidence="2 3">
    <name type="scientific">Crotalaria pallida</name>
    <name type="common">Smooth rattlebox</name>
    <name type="synonym">Crotalaria striata</name>
    <dbReference type="NCBI Taxonomy" id="3830"/>
    <lineage>
        <taxon>Eukaryota</taxon>
        <taxon>Viridiplantae</taxon>
        <taxon>Streptophyta</taxon>
        <taxon>Embryophyta</taxon>
        <taxon>Tracheophyta</taxon>
        <taxon>Spermatophyta</taxon>
        <taxon>Magnoliopsida</taxon>
        <taxon>eudicotyledons</taxon>
        <taxon>Gunneridae</taxon>
        <taxon>Pentapetalae</taxon>
        <taxon>rosids</taxon>
        <taxon>fabids</taxon>
        <taxon>Fabales</taxon>
        <taxon>Fabaceae</taxon>
        <taxon>Papilionoideae</taxon>
        <taxon>50 kb inversion clade</taxon>
        <taxon>genistoids sensu lato</taxon>
        <taxon>core genistoids</taxon>
        <taxon>Crotalarieae</taxon>
        <taxon>Crotalaria</taxon>
    </lineage>
</organism>
<dbReference type="PROSITE" id="PS51910">
    <property type="entry name" value="GH18_2"/>
    <property type="match status" value="1"/>
</dbReference>
<feature type="domain" description="GH18" evidence="1">
    <location>
        <begin position="20"/>
        <end position="302"/>
    </location>
</feature>
<keyword evidence="3" id="KW-1185">Reference proteome</keyword>
<evidence type="ECO:0000313" key="2">
    <source>
        <dbReference type="EMBL" id="KAK7270444.1"/>
    </source>
</evidence>
<dbReference type="InterPro" id="IPR001223">
    <property type="entry name" value="Glyco_hydro18_cat"/>
</dbReference>
<reference evidence="2 3" key="1">
    <citation type="submission" date="2024-01" db="EMBL/GenBank/DDBJ databases">
        <title>The genomes of 5 underutilized Papilionoideae crops provide insights into root nodulation and disease resistanc.</title>
        <authorList>
            <person name="Yuan L."/>
        </authorList>
    </citation>
    <scope>NUCLEOTIDE SEQUENCE [LARGE SCALE GENOMIC DNA]</scope>
    <source>
        <strain evidence="2">ZHUSHIDOU_FW_LH</strain>
        <tissue evidence="2">Leaf</tissue>
    </source>
</reference>
<dbReference type="InterPro" id="IPR017853">
    <property type="entry name" value="GH"/>
</dbReference>
<dbReference type="GO" id="GO:0005576">
    <property type="term" value="C:extracellular region"/>
    <property type="evidence" value="ECO:0007669"/>
    <property type="project" value="TreeGrafter"/>
</dbReference>
<dbReference type="PANTHER" id="PTHR45708">
    <property type="entry name" value="ENDOCHITINASE"/>
    <property type="match status" value="1"/>
</dbReference>
<sequence>MALTIIPSSNAIDCPDYRGGAISVYWGQKGKELYGTLKDTCDSGNYKIVILESLLVFDDGSFDELNLADHCDGSGENPCSVLEPEIKHCQEKGIKVLLSIGQDEKGSQTKEDSEKILARNLWDKFLSGSQPGPLGTVALDGIDIADIADDAKLHWGKLVEAIHALQIAHQKKIYLSASPQCVYPDALLDQAIKTGLLDYVWVEFYLHNPSCIDNSAEASAEDLLKAWKMWTSHVPKSSSIFLGLTADSSGETEGFIPPEELKEKVLPEAKKATNYGGVMIWDRAADRKSKYSQDIKNDIGNKKCKCVCVMIMHQTVSMAWDLCHSKLIKGWIMQWVSHICLLIHIAFRLMHASRHALPSIIYVYVESISEYQSLSVCMSCMK</sequence>
<evidence type="ECO:0000313" key="3">
    <source>
        <dbReference type="Proteomes" id="UP001372338"/>
    </source>
</evidence>
<dbReference type="SUPFAM" id="SSF51445">
    <property type="entry name" value="(Trans)glycosidases"/>
    <property type="match status" value="1"/>
</dbReference>
<dbReference type="GO" id="GO:0004568">
    <property type="term" value="F:chitinase activity"/>
    <property type="evidence" value="ECO:0007669"/>
    <property type="project" value="TreeGrafter"/>
</dbReference>
<dbReference type="AlphaFoldDB" id="A0AAN9IA16"/>
<dbReference type="Proteomes" id="UP001372338">
    <property type="component" value="Unassembled WGS sequence"/>
</dbReference>
<protein>
    <recommendedName>
        <fullName evidence="1">GH18 domain-containing protein</fullName>
    </recommendedName>
</protein>
<evidence type="ECO:0000259" key="1">
    <source>
        <dbReference type="PROSITE" id="PS51910"/>
    </source>
</evidence>
<proteinExistence type="predicted"/>
<comment type="caution">
    <text evidence="2">The sequence shown here is derived from an EMBL/GenBank/DDBJ whole genome shotgun (WGS) entry which is preliminary data.</text>
</comment>
<dbReference type="Gene3D" id="3.20.20.80">
    <property type="entry name" value="Glycosidases"/>
    <property type="match status" value="1"/>
</dbReference>
<dbReference type="PANTHER" id="PTHR45708:SF31">
    <property type="entry name" value="III ACIDIC ENDOCHITINASE, PUTATIVE-RELATED"/>
    <property type="match status" value="1"/>
</dbReference>
<gene>
    <name evidence="2" type="ORF">RIF29_23584</name>
</gene>
<dbReference type="Pfam" id="PF00704">
    <property type="entry name" value="Glyco_hydro_18"/>
    <property type="match status" value="1"/>
</dbReference>
<name>A0AAN9IA16_CROPI</name>
<dbReference type="EMBL" id="JAYWIO010000004">
    <property type="protein sequence ID" value="KAK7270444.1"/>
    <property type="molecule type" value="Genomic_DNA"/>
</dbReference>
<dbReference type="GO" id="GO:0005975">
    <property type="term" value="P:carbohydrate metabolic process"/>
    <property type="evidence" value="ECO:0007669"/>
    <property type="project" value="InterPro"/>
</dbReference>
<accession>A0AAN9IA16</accession>
<dbReference type="InterPro" id="IPR050542">
    <property type="entry name" value="Glycosyl_Hydrlase18_Chitinase"/>
</dbReference>